<dbReference type="FunFam" id="2.170.190.11:FF:000001">
    <property type="entry name" value="Molybdopterin molybdenumtransferase"/>
    <property type="match status" value="1"/>
</dbReference>
<dbReference type="GO" id="GO:0005829">
    <property type="term" value="C:cytosol"/>
    <property type="evidence" value="ECO:0007669"/>
    <property type="project" value="TreeGrafter"/>
</dbReference>
<dbReference type="InterPro" id="IPR036425">
    <property type="entry name" value="MoaB/Mog-like_dom_sf"/>
</dbReference>
<dbReference type="GO" id="GO:0061598">
    <property type="term" value="F:molybdopterin adenylyltransferase activity"/>
    <property type="evidence" value="ECO:0007669"/>
    <property type="project" value="UniProtKB-UniRule"/>
</dbReference>
<dbReference type="GO" id="GO:0006777">
    <property type="term" value="P:Mo-molybdopterin cofactor biosynthetic process"/>
    <property type="evidence" value="ECO:0007669"/>
    <property type="project" value="UniProtKB-UniRule"/>
</dbReference>
<dbReference type="GO" id="GO:0061599">
    <property type="term" value="F:molybdopterin molybdotransferase activity"/>
    <property type="evidence" value="ECO:0007669"/>
    <property type="project" value="UniProtKB-UniRule"/>
</dbReference>
<dbReference type="InterPro" id="IPR005111">
    <property type="entry name" value="MoeA_C_domain_IV"/>
</dbReference>
<dbReference type="GO" id="GO:0098970">
    <property type="term" value="P:postsynaptic neurotransmitter receptor diffusion trapping"/>
    <property type="evidence" value="ECO:0007669"/>
    <property type="project" value="TreeGrafter"/>
</dbReference>
<dbReference type="Pfam" id="PF00994">
    <property type="entry name" value="MoCF_biosynth"/>
    <property type="match status" value="1"/>
</dbReference>
<dbReference type="GO" id="GO:0030425">
    <property type="term" value="C:dendrite"/>
    <property type="evidence" value="ECO:0007669"/>
    <property type="project" value="TreeGrafter"/>
</dbReference>
<dbReference type="Gene3D" id="3.40.980.10">
    <property type="entry name" value="MoaB/Mog-like domain"/>
    <property type="match status" value="1"/>
</dbReference>
<dbReference type="Pfam" id="PF03454">
    <property type="entry name" value="MoeA_C"/>
    <property type="match status" value="1"/>
</dbReference>
<dbReference type="GO" id="GO:0097112">
    <property type="term" value="P:gamma-aminobutyric acid receptor clustering"/>
    <property type="evidence" value="ECO:0007669"/>
    <property type="project" value="TreeGrafter"/>
</dbReference>
<evidence type="ECO:0000256" key="4">
    <source>
        <dbReference type="ARBA" id="ARBA00023150"/>
    </source>
</evidence>
<dbReference type="SMART" id="SM00852">
    <property type="entry name" value="MoCF_biosynth"/>
    <property type="match status" value="1"/>
</dbReference>
<keyword evidence="4 5" id="KW-0501">Molybdenum cofactor biosynthesis</keyword>
<keyword evidence="5" id="KW-0500">Molybdenum</keyword>
<dbReference type="InterPro" id="IPR038987">
    <property type="entry name" value="MoeA-like"/>
</dbReference>
<dbReference type="AlphaFoldDB" id="A0A8R1DMN0"/>
<dbReference type="InterPro" id="IPR036135">
    <property type="entry name" value="MoeA_linker/N_sf"/>
</dbReference>
<dbReference type="InterPro" id="IPR005110">
    <property type="entry name" value="MoeA_linker/N"/>
</dbReference>
<dbReference type="NCBIfam" id="TIGR00177">
    <property type="entry name" value="molyb_syn"/>
    <property type="match status" value="1"/>
</dbReference>
<keyword evidence="5" id="KW-0479">Metal-binding</keyword>
<comment type="pathway">
    <text evidence="1 5">Cofactor biosynthesis; molybdopterin biosynthesis.</text>
</comment>
<reference evidence="8" key="1">
    <citation type="submission" date="2010-08" db="EMBL/GenBank/DDBJ databases">
        <authorList>
            <consortium name="Caenorhabditis japonica Sequencing Consortium"/>
            <person name="Wilson R.K."/>
        </authorList>
    </citation>
    <scope>NUCLEOTIDE SEQUENCE [LARGE SCALE GENOMIC DNA]</scope>
    <source>
        <strain evidence="8">DF5081</strain>
    </source>
</reference>
<protein>
    <recommendedName>
        <fullName evidence="6">MoaB/Mog domain-containing protein</fullName>
    </recommendedName>
</protein>
<dbReference type="InterPro" id="IPR008284">
    <property type="entry name" value="MoCF_biosynth_CS"/>
</dbReference>
<dbReference type="Proteomes" id="UP000005237">
    <property type="component" value="Unassembled WGS sequence"/>
</dbReference>
<comment type="catalytic activity">
    <reaction evidence="5">
        <text>adenylyl-molybdopterin + molybdate = Mo-molybdopterin + AMP + H(+)</text>
        <dbReference type="Rhea" id="RHEA:35047"/>
        <dbReference type="ChEBI" id="CHEBI:15378"/>
        <dbReference type="ChEBI" id="CHEBI:36264"/>
        <dbReference type="ChEBI" id="CHEBI:62727"/>
        <dbReference type="ChEBI" id="CHEBI:71302"/>
        <dbReference type="ChEBI" id="CHEBI:456215"/>
    </reaction>
</comment>
<dbReference type="OMA" id="TEYQRGI"/>
<organism evidence="7 8">
    <name type="scientific">Caenorhabditis japonica</name>
    <dbReference type="NCBI Taxonomy" id="281687"/>
    <lineage>
        <taxon>Eukaryota</taxon>
        <taxon>Metazoa</taxon>
        <taxon>Ecdysozoa</taxon>
        <taxon>Nematoda</taxon>
        <taxon>Chromadorea</taxon>
        <taxon>Rhabditida</taxon>
        <taxon>Rhabditina</taxon>
        <taxon>Rhabditomorpha</taxon>
        <taxon>Rhabditoidea</taxon>
        <taxon>Rhabditidae</taxon>
        <taxon>Peloderinae</taxon>
        <taxon>Caenorhabditis</taxon>
    </lineage>
</organism>
<proteinExistence type="inferred from homology"/>
<reference evidence="7" key="2">
    <citation type="submission" date="2022-06" db="UniProtKB">
        <authorList>
            <consortium name="EnsemblMetazoa"/>
        </authorList>
    </citation>
    <scope>IDENTIFICATION</scope>
    <source>
        <strain evidence="7">DF5081</strain>
    </source>
</reference>
<dbReference type="Gene3D" id="2.170.190.11">
    <property type="entry name" value="Molybdopterin biosynthesis moea protein, domain 3"/>
    <property type="match status" value="1"/>
</dbReference>
<name>A0A8R1DMN0_CAEJA</name>
<evidence type="ECO:0000256" key="1">
    <source>
        <dbReference type="ARBA" id="ARBA00005046"/>
    </source>
</evidence>
<dbReference type="PANTHER" id="PTHR10192:SF5">
    <property type="entry name" value="GEPHYRIN"/>
    <property type="match status" value="1"/>
</dbReference>
<evidence type="ECO:0000259" key="6">
    <source>
        <dbReference type="SMART" id="SM00852"/>
    </source>
</evidence>
<comment type="similarity">
    <text evidence="3">In the C-terminal section; belongs to the MoeA family.</text>
</comment>
<keyword evidence="5" id="KW-0460">Magnesium</keyword>
<comment type="similarity">
    <text evidence="2">In the N-terminal section; belongs to the MoaB/Mog family.</text>
</comment>
<dbReference type="SUPFAM" id="SSF53218">
    <property type="entry name" value="Molybdenum cofactor biosynthesis proteins"/>
    <property type="match status" value="1"/>
</dbReference>
<dbReference type="SUPFAM" id="SSF63867">
    <property type="entry name" value="MoeA C-terminal domain-like"/>
    <property type="match status" value="1"/>
</dbReference>
<comment type="catalytic activity">
    <reaction evidence="5">
        <text>molybdopterin + ATP + H(+) = adenylyl-molybdopterin + diphosphate</text>
        <dbReference type="Rhea" id="RHEA:31331"/>
        <dbReference type="ChEBI" id="CHEBI:15378"/>
        <dbReference type="ChEBI" id="CHEBI:30616"/>
        <dbReference type="ChEBI" id="CHEBI:33019"/>
        <dbReference type="ChEBI" id="CHEBI:58698"/>
        <dbReference type="ChEBI" id="CHEBI:62727"/>
    </reaction>
</comment>
<dbReference type="GO" id="GO:0046872">
    <property type="term" value="F:metal ion binding"/>
    <property type="evidence" value="ECO:0007669"/>
    <property type="project" value="UniProtKB-UniRule"/>
</dbReference>
<dbReference type="GO" id="GO:0099634">
    <property type="term" value="C:postsynaptic specialization membrane"/>
    <property type="evidence" value="ECO:0007669"/>
    <property type="project" value="GOC"/>
</dbReference>
<comment type="similarity">
    <text evidence="5">Belongs to the MoeA family.</text>
</comment>
<dbReference type="FunFam" id="3.40.980.10:FF:000001">
    <property type="entry name" value="Molybdopterin molybdenumtransferase"/>
    <property type="match status" value="1"/>
</dbReference>
<dbReference type="InterPro" id="IPR036688">
    <property type="entry name" value="MoeA_C_domain_IV_sf"/>
</dbReference>
<dbReference type="SUPFAM" id="SSF63882">
    <property type="entry name" value="MoeA N-terminal region -like"/>
    <property type="match status" value="1"/>
</dbReference>
<dbReference type="PANTHER" id="PTHR10192">
    <property type="entry name" value="MOLYBDOPTERIN BIOSYNTHESIS PROTEIN"/>
    <property type="match status" value="1"/>
</dbReference>
<keyword evidence="5" id="KW-0808">Transferase</keyword>
<dbReference type="EnsemblMetazoa" id="CJA06258.1">
    <property type="protein sequence ID" value="CJA06258.1"/>
    <property type="gene ID" value="WBGene00125462"/>
</dbReference>
<dbReference type="Pfam" id="PF03453">
    <property type="entry name" value="MoeA_N"/>
    <property type="match status" value="1"/>
</dbReference>
<feature type="domain" description="MoaB/Mog" evidence="6">
    <location>
        <begin position="195"/>
        <end position="339"/>
    </location>
</feature>
<dbReference type="PROSITE" id="PS01079">
    <property type="entry name" value="MOCF_BIOSYNTHESIS_2"/>
    <property type="match status" value="1"/>
</dbReference>
<evidence type="ECO:0000256" key="3">
    <source>
        <dbReference type="ARBA" id="ARBA00008339"/>
    </source>
</evidence>
<accession>A0A8R1DMN0</accession>
<dbReference type="InterPro" id="IPR001453">
    <property type="entry name" value="MoaB/Mog_dom"/>
</dbReference>
<comment type="cofactor">
    <cofactor evidence="5">
        <name>Mg(2+)</name>
        <dbReference type="ChEBI" id="CHEBI:18420"/>
    </cofactor>
</comment>
<dbReference type="Gene3D" id="2.40.340.10">
    <property type="entry name" value="MoeA, C-terminal, domain IV"/>
    <property type="match status" value="1"/>
</dbReference>
<dbReference type="GO" id="GO:0005524">
    <property type="term" value="F:ATP binding"/>
    <property type="evidence" value="ECO:0007669"/>
    <property type="project" value="UniProtKB-UniRule"/>
</dbReference>
<sequence length="432" mass="46674">MTSIVNRPRESPWRAVSMEEADESIRKVAELFEKEIETILVDDLKIGQVLAEQVTAPENMPATRTSIKDGYAVISADGHENRKVVGASSAGSVHGNAIHSGECIRISTGGVVPDGTDAVIQVEDTEIEKSEGENELEIRVKSLIRAGQDIRQPGSEVKKGDVLLGVGCVLGSAEYGLLNAFGIEKVKIYKKPQITVISSGNELVSPFTKPLPLGMVRDSNSPQLVALFKEHGFKAINGGRIADEPTEIEKKLKKCAETTQIIVTSGGVSMGEKDYMKHVLQEKIGMKIAFGRVWMKPGLPCTMAHGLIHGKPVVVIALPGNPASAWVCSHLFVLPLLRAISGVSRIYAQKIHVKLGAALKLGPRPEYCRAWLEHSEDERLPIAHVTGNQISSRLASLVGAQVLLVLPSNEQKKNLEIGENVFALAITPNFSV</sequence>
<dbReference type="CDD" id="cd00887">
    <property type="entry name" value="MoeA"/>
    <property type="match status" value="1"/>
</dbReference>
<dbReference type="GO" id="GO:0007529">
    <property type="term" value="P:establishment of synaptic specificity at neuromuscular junction"/>
    <property type="evidence" value="ECO:0007669"/>
    <property type="project" value="TreeGrafter"/>
</dbReference>
<dbReference type="GO" id="GO:0072579">
    <property type="term" value="P:glycine receptor clustering"/>
    <property type="evidence" value="ECO:0007669"/>
    <property type="project" value="TreeGrafter"/>
</dbReference>
<evidence type="ECO:0000313" key="8">
    <source>
        <dbReference type="Proteomes" id="UP000005237"/>
    </source>
</evidence>
<evidence type="ECO:0000256" key="5">
    <source>
        <dbReference type="RuleBase" id="RU365090"/>
    </source>
</evidence>
<comment type="function">
    <text evidence="5">Catalyzes two steps in the biosynthesis of the molybdenum cofactor. In the first step, molybdopterin is adenylated. Subsequently, molybdate is inserted into adenylated molybdopterin and AMP is released.</text>
</comment>
<keyword evidence="8" id="KW-1185">Reference proteome</keyword>
<evidence type="ECO:0000313" key="7">
    <source>
        <dbReference type="EnsemblMetazoa" id="CJA06258.1"/>
    </source>
</evidence>
<evidence type="ECO:0000256" key="2">
    <source>
        <dbReference type="ARBA" id="ARBA00007589"/>
    </source>
</evidence>
<dbReference type="Gene3D" id="3.90.105.10">
    <property type="entry name" value="Molybdopterin biosynthesis moea protein, domain 2"/>
    <property type="match status" value="1"/>
</dbReference>